<organism evidence="6 7">
    <name type="scientific">Micromonospora echinaurantiaca</name>
    <dbReference type="NCBI Taxonomy" id="47857"/>
    <lineage>
        <taxon>Bacteria</taxon>
        <taxon>Bacillati</taxon>
        <taxon>Actinomycetota</taxon>
        <taxon>Actinomycetes</taxon>
        <taxon>Micromonosporales</taxon>
        <taxon>Micromonosporaceae</taxon>
        <taxon>Micromonospora</taxon>
    </lineage>
</organism>
<feature type="transmembrane region" description="Helical" evidence="5">
    <location>
        <begin position="55"/>
        <end position="73"/>
    </location>
</feature>
<dbReference type="EMBL" id="LT607750">
    <property type="protein sequence ID" value="SCG79911.1"/>
    <property type="molecule type" value="Genomic_DNA"/>
</dbReference>
<keyword evidence="3 5" id="KW-1133">Transmembrane helix</keyword>
<keyword evidence="7" id="KW-1185">Reference proteome</keyword>
<name>A0A1C5KBC1_9ACTN</name>
<keyword evidence="2 5" id="KW-0812">Transmembrane</keyword>
<evidence type="ECO:0000256" key="5">
    <source>
        <dbReference type="SAM" id="Phobius"/>
    </source>
</evidence>
<evidence type="ECO:0000256" key="2">
    <source>
        <dbReference type="ARBA" id="ARBA00022692"/>
    </source>
</evidence>
<evidence type="ECO:0000256" key="1">
    <source>
        <dbReference type="ARBA" id="ARBA00004141"/>
    </source>
</evidence>
<evidence type="ECO:0000313" key="7">
    <source>
        <dbReference type="Proteomes" id="UP000198217"/>
    </source>
</evidence>
<reference evidence="6 7" key="1">
    <citation type="submission" date="2016-06" db="EMBL/GenBank/DDBJ databases">
        <authorList>
            <person name="Kjaerup R.B."/>
            <person name="Dalgaard T.S."/>
            <person name="Juul-Madsen H.R."/>
        </authorList>
    </citation>
    <scope>NUCLEOTIDE SEQUENCE [LARGE SCALE GENOMIC DNA]</scope>
    <source>
        <strain evidence="6 7">DSM 43904</strain>
    </source>
</reference>
<feature type="transmembrane region" description="Helical" evidence="5">
    <location>
        <begin position="78"/>
        <end position="98"/>
    </location>
</feature>
<dbReference type="AlphaFoldDB" id="A0A1C5KBC1"/>
<gene>
    <name evidence="6" type="ORF">GA0070609_6137</name>
</gene>
<evidence type="ECO:0000313" key="6">
    <source>
        <dbReference type="EMBL" id="SCG79911.1"/>
    </source>
</evidence>
<proteinExistence type="predicted"/>
<dbReference type="InterPro" id="IPR032808">
    <property type="entry name" value="DoxX"/>
</dbReference>
<keyword evidence="4 5" id="KW-0472">Membrane</keyword>
<evidence type="ECO:0000256" key="4">
    <source>
        <dbReference type="ARBA" id="ARBA00023136"/>
    </source>
</evidence>
<sequence>MSRKKALPRTRRAATITAWVLQILLGFAIAGAGLLKLTGDPTMVELFDDIGAGQWLRFVVGALEVAGGVGLLIPRVRALAALCLLGLLLGAAVTNVAVLHTSPLSALAFAALALAILLLRRHELLTTASSVTSWSKSGSRAPQ</sequence>
<dbReference type="Proteomes" id="UP000198217">
    <property type="component" value="Chromosome I"/>
</dbReference>
<evidence type="ECO:0000256" key="3">
    <source>
        <dbReference type="ARBA" id="ARBA00022989"/>
    </source>
</evidence>
<accession>A0A1C5KBC1</accession>
<dbReference type="Pfam" id="PF13564">
    <property type="entry name" value="DoxX_2"/>
    <property type="match status" value="1"/>
</dbReference>
<protein>
    <submittedName>
        <fullName evidence="6">DoxX-like family protein</fullName>
    </submittedName>
</protein>
<dbReference type="GO" id="GO:0016020">
    <property type="term" value="C:membrane"/>
    <property type="evidence" value="ECO:0007669"/>
    <property type="project" value="UniProtKB-SubCell"/>
</dbReference>
<feature type="transmembrane region" description="Helical" evidence="5">
    <location>
        <begin position="12"/>
        <end position="35"/>
    </location>
</feature>
<comment type="subcellular location">
    <subcellularLocation>
        <location evidence="1">Membrane</location>
        <topology evidence="1">Multi-pass membrane protein</topology>
    </subcellularLocation>
</comment>
<feature type="transmembrane region" description="Helical" evidence="5">
    <location>
        <begin position="104"/>
        <end position="120"/>
    </location>
</feature>